<reference evidence="1 2" key="1">
    <citation type="submission" date="2024-05" db="EMBL/GenBank/DDBJ databases">
        <title>De novo assembly of an allotetraploid wild potato.</title>
        <authorList>
            <person name="Hosaka A.J."/>
        </authorList>
    </citation>
    <scope>NUCLEOTIDE SEQUENCE [LARGE SCALE GENOMIC DNA]</scope>
    <source>
        <tissue evidence="1">Young leaves</tissue>
    </source>
</reference>
<name>A0ABD2TC27_9SOLN</name>
<dbReference type="AlphaFoldDB" id="A0ABD2TC27"/>
<organism evidence="1 2">
    <name type="scientific">Solanum stoloniferum</name>
    <dbReference type="NCBI Taxonomy" id="62892"/>
    <lineage>
        <taxon>Eukaryota</taxon>
        <taxon>Viridiplantae</taxon>
        <taxon>Streptophyta</taxon>
        <taxon>Embryophyta</taxon>
        <taxon>Tracheophyta</taxon>
        <taxon>Spermatophyta</taxon>
        <taxon>Magnoliopsida</taxon>
        <taxon>eudicotyledons</taxon>
        <taxon>Gunneridae</taxon>
        <taxon>Pentapetalae</taxon>
        <taxon>asterids</taxon>
        <taxon>lamiids</taxon>
        <taxon>Solanales</taxon>
        <taxon>Solanaceae</taxon>
        <taxon>Solanoideae</taxon>
        <taxon>Solaneae</taxon>
        <taxon>Solanum</taxon>
    </lineage>
</organism>
<proteinExistence type="predicted"/>
<evidence type="ECO:0000313" key="2">
    <source>
        <dbReference type="Proteomes" id="UP001627284"/>
    </source>
</evidence>
<dbReference type="EMBL" id="JBJKTR010000011">
    <property type="protein sequence ID" value="KAL3353872.1"/>
    <property type="molecule type" value="Genomic_DNA"/>
</dbReference>
<keyword evidence="2" id="KW-1185">Reference proteome</keyword>
<comment type="caution">
    <text evidence="1">The sequence shown here is derived from an EMBL/GenBank/DDBJ whole genome shotgun (WGS) entry which is preliminary data.</text>
</comment>
<gene>
    <name evidence="1" type="ORF">AABB24_018511</name>
</gene>
<accession>A0ABD2TC27</accession>
<feature type="non-terminal residue" evidence="1">
    <location>
        <position position="1"/>
    </location>
</feature>
<dbReference type="Proteomes" id="UP001627284">
    <property type="component" value="Unassembled WGS sequence"/>
</dbReference>
<sequence length="102" mass="11738">NNTTLQQQQYLIDPTPIPFILLLLPEKAKTQKRTTAPNDTFSVRIHGKFTPWTRESVLCNLLSSSPQRPYPYLISQQQQASTHPAPFLFRNGVIFRRKSCLP</sequence>
<evidence type="ECO:0000313" key="1">
    <source>
        <dbReference type="EMBL" id="KAL3353872.1"/>
    </source>
</evidence>
<protein>
    <submittedName>
        <fullName evidence="1">Uncharacterized protein</fullName>
    </submittedName>
</protein>